<keyword evidence="3" id="KW-0808">Transferase</keyword>
<evidence type="ECO:0000259" key="9">
    <source>
        <dbReference type="Pfam" id="PF01555"/>
    </source>
</evidence>
<dbReference type="GO" id="GO:0015667">
    <property type="term" value="F:site-specific DNA-methyltransferase (cytosine-N4-specific) activity"/>
    <property type="evidence" value="ECO:0007669"/>
    <property type="project" value="UniProtKB-EC"/>
</dbReference>
<evidence type="ECO:0000256" key="6">
    <source>
        <dbReference type="ARBA" id="ARBA00023125"/>
    </source>
</evidence>
<name>E1YEB3_9BACT</name>
<keyword evidence="2 10" id="KW-0489">Methyltransferase</keyword>
<sequence>MKISLDMGSTIKNESIDSRTSSCYHQTMFDKRKIADAFSLKEDIVLYSGDCLELLKTIPDESLKLVVTSPPYNIGKEYEKRLKLERYIDQQAAVIRECVRCLSPDGSICWQVGNYVDNGAIIPLDTMLYPIFTGLGLSMRNRIIWHFEHGLHCSRRFSGRYETIIWFTKSDEYIFNLDPIRVPQKYPGKKYFKGPNAGKYSCNPLGKNPGDLWVIPNVKSNHVEKTGHPCQFPVELIERLVLSMTNEGDRVFDPFLGTGTSIIAAIRHKRRGAGAETVTKYINLARDRIGQEIAGTLRTRPMDKPIYDPEEAGNSLRIAPWTKKTEDAQLRLLEKRARYSTK</sequence>
<dbReference type="GO" id="GO:0008170">
    <property type="term" value="F:N-methyltransferase activity"/>
    <property type="evidence" value="ECO:0007669"/>
    <property type="project" value="InterPro"/>
</dbReference>
<proteinExistence type="inferred from homology"/>
<evidence type="ECO:0000313" key="10">
    <source>
        <dbReference type="EMBL" id="CBX28872.1"/>
    </source>
</evidence>
<accession>E1YEB3</accession>
<dbReference type="AlphaFoldDB" id="E1YEB3"/>
<evidence type="ECO:0000256" key="2">
    <source>
        <dbReference type="ARBA" id="ARBA00022603"/>
    </source>
</evidence>
<dbReference type="SUPFAM" id="SSF53335">
    <property type="entry name" value="S-adenosyl-L-methionine-dependent methyltransferases"/>
    <property type="match status" value="1"/>
</dbReference>
<evidence type="ECO:0000256" key="7">
    <source>
        <dbReference type="ARBA" id="ARBA00049120"/>
    </source>
</evidence>
<protein>
    <recommendedName>
        <fullName evidence="8">Methyltransferase</fullName>
        <ecNumber evidence="8">2.1.1.-</ecNumber>
    </recommendedName>
</protein>
<dbReference type="InterPro" id="IPR029063">
    <property type="entry name" value="SAM-dependent_MTases_sf"/>
</dbReference>
<comment type="similarity">
    <text evidence="1">Belongs to the N(4)/N(6)-methyltransferase family. N(4) subfamily.</text>
</comment>
<evidence type="ECO:0000256" key="8">
    <source>
        <dbReference type="RuleBase" id="RU362026"/>
    </source>
</evidence>
<dbReference type="Pfam" id="PF01555">
    <property type="entry name" value="N6_N4_Mtase"/>
    <property type="match status" value="1"/>
</dbReference>
<reference evidence="10" key="1">
    <citation type="journal article" date="2011" name="Environ. Microbiol.">
        <title>Genomic insights into the metabolic potential of the polycyclic aromatic hydrocarbon degrading sulfate-reducing Deltaproteobacterium N47.</title>
        <authorList>
            <person name="Bergmann F."/>
            <person name="Selesi D."/>
            <person name="Weinmaier T."/>
            <person name="Tischler P."/>
            <person name="Rattei T."/>
            <person name="Meckenstock R.U."/>
        </authorList>
    </citation>
    <scope>NUCLEOTIDE SEQUENCE</scope>
</reference>
<comment type="catalytic activity">
    <reaction evidence="7">
        <text>a 2'-deoxycytidine in DNA + S-adenosyl-L-methionine = an N(4)-methyl-2'-deoxycytidine in DNA + S-adenosyl-L-homocysteine + H(+)</text>
        <dbReference type="Rhea" id="RHEA:16857"/>
        <dbReference type="Rhea" id="RHEA-COMP:11369"/>
        <dbReference type="Rhea" id="RHEA-COMP:13674"/>
        <dbReference type="ChEBI" id="CHEBI:15378"/>
        <dbReference type="ChEBI" id="CHEBI:57856"/>
        <dbReference type="ChEBI" id="CHEBI:59789"/>
        <dbReference type="ChEBI" id="CHEBI:85452"/>
        <dbReference type="ChEBI" id="CHEBI:137933"/>
        <dbReference type="EC" id="2.1.1.113"/>
    </reaction>
</comment>
<dbReference type="PROSITE" id="PS00093">
    <property type="entry name" value="N4_MTASE"/>
    <property type="match status" value="1"/>
</dbReference>
<dbReference type="EMBL" id="FR695870">
    <property type="protein sequence ID" value="CBX28872.1"/>
    <property type="molecule type" value="Genomic_DNA"/>
</dbReference>
<dbReference type="InterPro" id="IPR017985">
    <property type="entry name" value="MeTrfase_CN4_CS"/>
</dbReference>
<keyword evidence="6" id="KW-0238">DNA-binding</keyword>
<dbReference type="PRINTS" id="PR00508">
    <property type="entry name" value="S21N4MTFRASE"/>
</dbReference>
<evidence type="ECO:0000256" key="3">
    <source>
        <dbReference type="ARBA" id="ARBA00022679"/>
    </source>
</evidence>
<dbReference type="REBASE" id="35250">
    <property type="entry name" value="M.DspN47ORF20180P"/>
</dbReference>
<feature type="domain" description="DNA methylase N-4/N-6" evidence="9">
    <location>
        <begin position="64"/>
        <end position="285"/>
    </location>
</feature>
<keyword evidence="4" id="KW-0949">S-adenosyl-L-methionine</keyword>
<dbReference type="Gene3D" id="3.40.50.150">
    <property type="entry name" value="Vaccinia Virus protein VP39"/>
    <property type="match status" value="1"/>
</dbReference>
<keyword evidence="5" id="KW-0680">Restriction system</keyword>
<dbReference type="GO" id="GO:0009307">
    <property type="term" value="P:DNA restriction-modification system"/>
    <property type="evidence" value="ECO:0007669"/>
    <property type="project" value="UniProtKB-KW"/>
</dbReference>
<organism evidence="10">
    <name type="scientific">uncultured Desulfobacterium sp</name>
    <dbReference type="NCBI Taxonomy" id="201089"/>
    <lineage>
        <taxon>Bacteria</taxon>
        <taxon>Pseudomonadati</taxon>
        <taxon>Thermodesulfobacteriota</taxon>
        <taxon>Desulfobacteria</taxon>
        <taxon>Desulfobacterales</taxon>
        <taxon>Desulfobacteriaceae</taxon>
        <taxon>Desulfobacterium</taxon>
        <taxon>environmental samples</taxon>
    </lineage>
</organism>
<evidence type="ECO:0000256" key="5">
    <source>
        <dbReference type="ARBA" id="ARBA00022747"/>
    </source>
</evidence>
<dbReference type="GO" id="GO:0032259">
    <property type="term" value="P:methylation"/>
    <property type="evidence" value="ECO:0007669"/>
    <property type="project" value="UniProtKB-KW"/>
</dbReference>
<dbReference type="InterPro" id="IPR001091">
    <property type="entry name" value="RM_Methyltransferase"/>
</dbReference>
<gene>
    <name evidence="10" type="ORF">N47_B20180</name>
</gene>
<dbReference type="InterPro" id="IPR002941">
    <property type="entry name" value="DNA_methylase_N4/N6"/>
</dbReference>
<evidence type="ECO:0000256" key="4">
    <source>
        <dbReference type="ARBA" id="ARBA00022691"/>
    </source>
</evidence>
<evidence type="ECO:0000256" key="1">
    <source>
        <dbReference type="ARBA" id="ARBA00010203"/>
    </source>
</evidence>
<dbReference type="EC" id="2.1.1.-" evidence="8"/>
<dbReference type="GO" id="GO:0003677">
    <property type="term" value="F:DNA binding"/>
    <property type="evidence" value="ECO:0007669"/>
    <property type="project" value="UniProtKB-KW"/>
</dbReference>